<dbReference type="PROSITE" id="PS51257">
    <property type="entry name" value="PROKAR_LIPOPROTEIN"/>
    <property type="match status" value="1"/>
</dbReference>
<dbReference type="Pfam" id="PF16376">
    <property type="entry name" value="fragilysinNterm"/>
    <property type="match status" value="1"/>
</dbReference>
<dbReference type="InterPro" id="IPR032273">
    <property type="entry name" value="Fragilysin_N"/>
</dbReference>
<feature type="signal peptide" evidence="1">
    <location>
        <begin position="1"/>
        <end position="25"/>
    </location>
</feature>
<dbReference type="AlphaFoldDB" id="A0A396BVN1"/>
<dbReference type="EC" id="3.4.24.74" evidence="3"/>
<dbReference type="InterPro" id="IPR001843">
    <property type="entry name" value="Fragilysin"/>
</dbReference>
<dbReference type="EMBL" id="QRJE01000028">
    <property type="protein sequence ID" value="RHH08650.1"/>
    <property type="molecule type" value="Genomic_DNA"/>
</dbReference>
<accession>A0A396BVN1</accession>
<evidence type="ECO:0000313" key="3">
    <source>
        <dbReference type="EMBL" id="RHH08650.1"/>
    </source>
</evidence>
<protein>
    <submittedName>
        <fullName evidence="3">Fragilysin family metalloproteinase</fullName>
        <ecNumber evidence="3">3.4.24.74</ecNumber>
    </submittedName>
</protein>
<dbReference type="InterPro" id="IPR038176">
    <property type="entry name" value="Fragilysin_N_sf"/>
</dbReference>
<feature type="chain" id="PRO_5017450207" evidence="1">
    <location>
        <begin position="26"/>
        <end position="405"/>
    </location>
</feature>
<dbReference type="Pfam" id="PF13582">
    <property type="entry name" value="Reprolysin_3"/>
    <property type="match status" value="1"/>
</dbReference>
<dbReference type="Proteomes" id="UP000266644">
    <property type="component" value="Unassembled WGS sequence"/>
</dbReference>
<evidence type="ECO:0000259" key="2">
    <source>
        <dbReference type="Pfam" id="PF16376"/>
    </source>
</evidence>
<name>A0A396BVN1_BACFG</name>
<dbReference type="PRINTS" id="PR00997">
    <property type="entry name" value="FRAGILYSIN"/>
</dbReference>
<proteinExistence type="predicted"/>
<dbReference type="InterPro" id="IPR024079">
    <property type="entry name" value="MetalloPept_cat_dom_sf"/>
</dbReference>
<gene>
    <name evidence="3" type="primary">bft</name>
    <name evidence="3" type="ORF">DW228_16745</name>
</gene>
<sequence>MSNIKVCTMKKKKMFLILGLAVLFAACSNESDSVIESDNSSIETSLSLQSLKYDDLAEVLSKISSSEQKVTLEDGLNTCIVHLKRNQKVNVESGGQKINLFTGQSEDSVYAALSPDYATLRLQKNGESVNYVTYKDNEEMAKVANYYTTQYLPTQSRSIDEYVTCIRGAKDRSAESNITCVKLNITKAIKCNPLKVSSKDGYEMKQKMGAGLDSETTLYEDSPFPSKLFFMLVKEQDGGALDHEITWQIESATTSLDFLINSGFIEPTFIILESSFIDGNEYPNHTFDNFNRYLKKCDDVKGKGDRTYVCMRNGVWNDNGIVLGEVIGRGLIHHYKPVSDYSIYALSTSSSLYPHTLAHEIGHLFGAEHTSIKDDVMLSPHDYTATAHHKSAENWERMLNCLLEK</sequence>
<keyword evidence="1" id="KW-0732">Signal</keyword>
<dbReference type="SUPFAM" id="SSF55486">
    <property type="entry name" value="Metalloproteases ('zincins'), catalytic domain"/>
    <property type="match status" value="1"/>
</dbReference>
<comment type="caution">
    <text evidence="3">The sequence shown here is derived from an EMBL/GenBank/DDBJ whole genome shotgun (WGS) entry which is preliminary data.</text>
</comment>
<keyword evidence="3" id="KW-0378">Hydrolase</keyword>
<dbReference type="Gene3D" id="3.40.390.10">
    <property type="entry name" value="Collagenase (Catalytic Domain)"/>
    <property type="match status" value="1"/>
</dbReference>
<reference evidence="3 4" key="1">
    <citation type="submission" date="2018-08" db="EMBL/GenBank/DDBJ databases">
        <title>A genome reference for cultivated species of the human gut microbiota.</title>
        <authorList>
            <person name="Zou Y."/>
            <person name="Xue W."/>
            <person name="Luo G."/>
        </authorList>
    </citation>
    <scope>NUCLEOTIDE SEQUENCE [LARGE SCALE GENOMIC DNA]</scope>
    <source>
        <strain evidence="3 4">AM18-6</strain>
    </source>
</reference>
<dbReference type="GO" id="GO:0008237">
    <property type="term" value="F:metallopeptidase activity"/>
    <property type="evidence" value="ECO:0007669"/>
    <property type="project" value="InterPro"/>
</dbReference>
<evidence type="ECO:0000313" key="4">
    <source>
        <dbReference type="Proteomes" id="UP000266644"/>
    </source>
</evidence>
<feature type="domain" description="Fragilysin N-terminal" evidence="2">
    <location>
        <begin position="45"/>
        <end position="188"/>
    </location>
</feature>
<organism evidence="3 4">
    <name type="scientific">Bacteroides fragilis</name>
    <dbReference type="NCBI Taxonomy" id="817"/>
    <lineage>
        <taxon>Bacteria</taxon>
        <taxon>Pseudomonadati</taxon>
        <taxon>Bacteroidota</taxon>
        <taxon>Bacteroidia</taxon>
        <taxon>Bacteroidales</taxon>
        <taxon>Bacteroidaceae</taxon>
        <taxon>Bacteroides</taxon>
    </lineage>
</organism>
<dbReference type="NCBIfam" id="TIGR03935">
    <property type="entry name" value="fragilysin"/>
    <property type="match status" value="1"/>
</dbReference>
<evidence type="ECO:0000256" key="1">
    <source>
        <dbReference type="SAM" id="SignalP"/>
    </source>
</evidence>
<dbReference type="Gene3D" id="2.40.128.470">
    <property type="match status" value="1"/>
</dbReference>